<dbReference type="InterPro" id="IPR011042">
    <property type="entry name" value="6-blade_b-propeller_TolB-like"/>
</dbReference>
<reference evidence="3 4" key="1">
    <citation type="submission" date="2020-02" db="EMBL/GenBank/DDBJ databases">
        <title>Balneolaceae bacterium YR4-1, complete genome.</title>
        <authorList>
            <person name="Li Y."/>
            <person name="Wu S."/>
        </authorList>
    </citation>
    <scope>NUCLEOTIDE SEQUENCE [LARGE SCALE GENOMIC DNA]</scope>
    <source>
        <strain evidence="3 4">YR4-1</strain>
    </source>
</reference>
<keyword evidence="2" id="KW-0732">Signal</keyword>
<dbReference type="PANTHER" id="PTHR36842">
    <property type="entry name" value="PROTEIN TOLB HOMOLOG"/>
    <property type="match status" value="1"/>
</dbReference>
<dbReference type="Gene3D" id="2.120.10.30">
    <property type="entry name" value="TolB, C-terminal domain"/>
    <property type="match status" value="1"/>
</dbReference>
<evidence type="ECO:0000256" key="1">
    <source>
        <dbReference type="ARBA" id="ARBA00009820"/>
    </source>
</evidence>
<evidence type="ECO:0000313" key="3">
    <source>
        <dbReference type="EMBL" id="NGP77910.1"/>
    </source>
</evidence>
<sequence>MKKITGILLFLLLYASASAQFYPTQYRPPNLQWQQLETPHFKIVFPSGEDSVAWRTGRILESEYNKVQDLADGKLSDFPVILNNYNDRSNGFVTPFHFRSEIEIPPIKGKALNPQSGNWLEAVEPHELVHALHYSNTGGFGIGGLVNLFSPDLARSFHSAIPSGITEGLATYHETEFVAPNGGRGNHPYFYNQFNAVFDSQERWTMGQMSHFPEHNRPFNRHYIGGYEFTRWLQDTYGRETTRKALNFYIDLPFLGYGVALKHATGKWPATLYNEFEKSVAEERSKDTIAQKPIPTLGIPLQGASVHRPKWLDPNTLIFYASFYNGSPGFYTYDLNSGNLTCLVTTNSVTDYLYDLSDDKSTITYAYYRSSALYDRTYLSELVEVNLKDQSQKRLSQNGRVYAPEISGQNTYALQTSGASSRLIRFNTGEQTSKVMVDLGPHQIIEIAVNPKESNQWAVIVNKRGIQGLWLVSEQSVQEDLQQDPILAFSKGSIYDISWHENGDKLLLTSDHSGTMQIYEYDLQQQQLVQLTQSNYNAFEASYSPDGKRIAFILQKENEQLPAVLEMESFVYNEVDPYLWKPNKDKVAFMERPELGEQVETESQQWEQSSYKTGISWLKPRAVLPVVEEVGRTDSYQIGATLHSGSLIQDQAYSLELTGYEQRLWYDFSYRNKTYYPGFKASIFSEPAFRTLNFSSDQGNFSLPAVRQERSFALSVPLTYNLERNVYFSSFTIEPELRRSQIRYLPTGSGSAFSDFGNLTIGNLFSSLRYKLQQNIRDVQPNTGLVLFGEIEHYFSSTDLIFNVNNQQFRQSFLKPTALRGGFYTYLSPLKQWNQSLRVSLLGITQTAGVFDNQFLVSDGFSESVFPTANNALSLGTRYTVPLIFPDDGGLLLPLYLSNIYLVGFTNTVADASGRITLDQTRTVIGAGIRARFRLSNLALDIGVGVGYEPTRGKTNIFVGNF</sequence>
<comment type="similarity">
    <text evidence="1">Belongs to the TolB family.</text>
</comment>
<dbReference type="Pfam" id="PF07676">
    <property type="entry name" value="PD40"/>
    <property type="match status" value="1"/>
</dbReference>
<dbReference type="Gene3D" id="2.130.10.10">
    <property type="entry name" value="YVTN repeat-like/Quinoprotein amine dehydrogenase"/>
    <property type="match status" value="1"/>
</dbReference>
<feature type="signal peptide" evidence="2">
    <location>
        <begin position="1"/>
        <end position="19"/>
    </location>
</feature>
<comment type="caution">
    <text evidence="3">The sequence shown here is derived from an EMBL/GenBank/DDBJ whole genome shotgun (WGS) entry which is preliminary data.</text>
</comment>
<name>A0A6M1SXU0_9BACT</name>
<dbReference type="EMBL" id="JAALLT010000004">
    <property type="protein sequence ID" value="NGP77910.1"/>
    <property type="molecule type" value="Genomic_DNA"/>
</dbReference>
<dbReference type="InterPro" id="IPR011659">
    <property type="entry name" value="WD40"/>
</dbReference>
<dbReference type="RefSeq" id="WP_165143605.1">
    <property type="nucleotide sequence ID" value="NZ_JAALLT010000004.1"/>
</dbReference>
<protein>
    <recommendedName>
        <fullName evidence="5">WD40-like Beta Propeller Repeat</fullName>
    </recommendedName>
</protein>
<dbReference type="SUPFAM" id="SSF82171">
    <property type="entry name" value="DPP6 N-terminal domain-like"/>
    <property type="match status" value="1"/>
</dbReference>
<organism evidence="3 4">
    <name type="scientific">Halalkalibaculum roseum</name>
    <dbReference type="NCBI Taxonomy" id="2709311"/>
    <lineage>
        <taxon>Bacteria</taxon>
        <taxon>Pseudomonadati</taxon>
        <taxon>Balneolota</taxon>
        <taxon>Balneolia</taxon>
        <taxon>Balneolales</taxon>
        <taxon>Balneolaceae</taxon>
        <taxon>Halalkalibaculum</taxon>
    </lineage>
</organism>
<keyword evidence="4" id="KW-1185">Reference proteome</keyword>
<evidence type="ECO:0000313" key="4">
    <source>
        <dbReference type="Proteomes" id="UP000473278"/>
    </source>
</evidence>
<proteinExistence type="inferred from homology"/>
<evidence type="ECO:0008006" key="5">
    <source>
        <dbReference type="Google" id="ProtNLM"/>
    </source>
</evidence>
<dbReference type="InterPro" id="IPR015943">
    <property type="entry name" value="WD40/YVTN_repeat-like_dom_sf"/>
</dbReference>
<feature type="chain" id="PRO_5027115275" description="WD40-like Beta Propeller Repeat" evidence="2">
    <location>
        <begin position="20"/>
        <end position="962"/>
    </location>
</feature>
<evidence type="ECO:0000256" key="2">
    <source>
        <dbReference type="SAM" id="SignalP"/>
    </source>
</evidence>
<dbReference type="PANTHER" id="PTHR36842:SF1">
    <property type="entry name" value="PROTEIN TOLB"/>
    <property type="match status" value="1"/>
</dbReference>
<dbReference type="Proteomes" id="UP000473278">
    <property type="component" value="Unassembled WGS sequence"/>
</dbReference>
<gene>
    <name evidence="3" type="ORF">G3570_14775</name>
</gene>
<dbReference type="AlphaFoldDB" id="A0A6M1SXU0"/>
<accession>A0A6M1SXU0</accession>